<reference evidence="1 2" key="2">
    <citation type="journal article" date="2022" name="Mol. Biol. Evol.">
        <title>Comparative Genomics Reveals Insights into the Divergent Evolution of Astigmatic Mites and Household Pest Adaptations.</title>
        <authorList>
            <person name="Xiong Q."/>
            <person name="Wan A.T."/>
            <person name="Liu X."/>
            <person name="Fung C.S."/>
            <person name="Xiao X."/>
            <person name="Malainual N."/>
            <person name="Hou J."/>
            <person name="Wang L."/>
            <person name="Wang M."/>
            <person name="Yang K.Y."/>
            <person name="Cui Y."/>
            <person name="Leung E.L."/>
            <person name="Nong W."/>
            <person name="Shin S.K."/>
            <person name="Au S.W."/>
            <person name="Jeong K.Y."/>
            <person name="Chew F.T."/>
            <person name="Hui J.H."/>
            <person name="Leung T.F."/>
            <person name="Tungtrongchitr A."/>
            <person name="Zhong N."/>
            <person name="Liu Z."/>
            <person name="Tsui S.K."/>
        </authorList>
    </citation>
    <scope>NUCLEOTIDE SEQUENCE [LARGE SCALE GENOMIC DNA]</scope>
    <source>
        <strain evidence="1">Derp</strain>
    </source>
</reference>
<comment type="caution">
    <text evidence="1">The sequence shown here is derived from an EMBL/GenBank/DDBJ whole genome shotgun (WGS) entry which is preliminary data.</text>
</comment>
<proteinExistence type="predicted"/>
<gene>
    <name evidence="1" type="ORF">DERP_011731</name>
</gene>
<name>A0ABQ8J3C2_DERPT</name>
<protein>
    <submittedName>
        <fullName evidence="1">Uncharacterized protein</fullName>
    </submittedName>
</protein>
<dbReference type="Proteomes" id="UP000887458">
    <property type="component" value="Unassembled WGS sequence"/>
</dbReference>
<evidence type="ECO:0000313" key="2">
    <source>
        <dbReference type="Proteomes" id="UP000887458"/>
    </source>
</evidence>
<reference evidence="1 2" key="1">
    <citation type="journal article" date="2018" name="J. Allergy Clin. Immunol.">
        <title>High-quality assembly of Dermatophagoides pteronyssinus genome and transcriptome reveals a wide range of novel allergens.</title>
        <authorList>
            <person name="Liu X.Y."/>
            <person name="Yang K.Y."/>
            <person name="Wang M.Q."/>
            <person name="Kwok J.S."/>
            <person name="Zeng X."/>
            <person name="Yang Z."/>
            <person name="Xiao X.J."/>
            <person name="Lau C.P."/>
            <person name="Li Y."/>
            <person name="Huang Z.M."/>
            <person name="Ba J.G."/>
            <person name="Yim A.K."/>
            <person name="Ouyang C.Y."/>
            <person name="Ngai S.M."/>
            <person name="Chan T.F."/>
            <person name="Leung E.L."/>
            <person name="Liu L."/>
            <person name="Liu Z.G."/>
            <person name="Tsui S.K."/>
        </authorList>
    </citation>
    <scope>NUCLEOTIDE SEQUENCE [LARGE SCALE GENOMIC DNA]</scope>
    <source>
        <strain evidence="1">Derp</strain>
    </source>
</reference>
<organism evidence="1 2">
    <name type="scientific">Dermatophagoides pteronyssinus</name>
    <name type="common">European house dust mite</name>
    <dbReference type="NCBI Taxonomy" id="6956"/>
    <lineage>
        <taxon>Eukaryota</taxon>
        <taxon>Metazoa</taxon>
        <taxon>Ecdysozoa</taxon>
        <taxon>Arthropoda</taxon>
        <taxon>Chelicerata</taxon>
        <taxon>Arachnida</taxon>
        <taxon>Acari</taxon>
        <taxon>Acariformes</taxon>
        <taxon>Sarcoptiformes</taxon>
        <taxon>Astigmata</taxon>
        <taxon>Psoroptidia</taxon>
        <taxon>Analgoidea</taxon>
        <taxon>Pyroglyphidae</taxon>
        <taxon>Dermatophagoidinae</taxon>
        <taxon>Dermatophagoides</taxon>
    </lineage>
</organism>
<dbReference type="EMBL" id="NJHN03000083">
    <property type="protein sequence ID" value="KAH9417002.1"/>
    <property type="molecule type" value="Genomic_DNA"/>
</dbReference>
<accession>A0ABQ8J3C2</accession>
<keyword evidence="2" id="KW-1185">Reference proteome</keyword>
<sequence>MLYIKPLKKNIRKSINYRLIESNCTLPFGAGFGGTGYGTTFASFFPFKRNASLLLILSIFTDTRTEGIFNISNGRYEMIFSSRNAADAIGNCNSSGPIPTNIHVPPGFDANIIKRKFTPTPEHSNAISEPILLKQLLMICIFSCSVFVRLISTVSSAPNSLANSKRFSLISVITTRCAPKAFTTCNTNKPIGPAPKLHSPHGIVGSIATLSPGFKCETFSPHRTISATVS</sequence>
<evidence type="ECO:0000313" key="1">
    <source>
        <dbReference type="EMBL" id="KAH9417002.1"/>
    </source>
</evidence>